<dbReference type="Proteomes" id="UP000812440">
    <property type="component" value="Chromosome 7"/>
</dbReference>
<dbReference type="PANTHER" id="PTHR37342:SF1">
    <property type="entry name" value="CHROMOSOME 11 OPEN READING FRAME 52"/>
    <property type="match status" value="1"/>
</dbReference>
<organism evidence="2 3">
    <name type="scientific">Hymenochirus boettgeri</name>
    <name type="common">Congo dwarf clawed frog</name>
    <dbReference type="NCBI Taxonomy" id="247094"/>
    <lineage>
        <taxon>Eukaryota</taxon>
        <taxon>Metazoa</taxon>
        <taxon>Chordata</taxon>
        <taxon>Craniata</taxon>
        <taxon>Vertebrata</taxon>
        <taxon>Euteleostomi</taxon>
        <taxon>Amphibia</taxon>
        <taxon>Batrachia</taxon>
        <taxon>Anura</taxon>
        <taxon>Pipoidea</taxon>
        <taxon>Pipidae</taxon>
        <taxon>Pipinae</taxon>
        <taxon>Hymenochirus</taxon>
    </lineage>
</organism>
<dbReference type="OrthoDB" id="8846498at2759"/>
<evidence type="ECO:0000313" key="3">
    <source>
        <dbReference type="Proteomes" id="UP000812440"/>
    </source>
</evidence>
<feature type="compositionally biased region" description="Basic residues" evidence="1">
    <location>
        <begin position="19"/>
        <end position="31"/>
    </location>
</feature>
<dbReference type="InterPro" id="IPR028106">
    <property type="entry name" value="DUF4578"/>
</dbReference>
<accession>A0A8T2IWD1</accession>
<protein>
    <submittedName>
        <fullName evidence="2">Uncharacterized protein</fullName>
    </submittedName>
</protein>
<dbReference type="Pfam" id="PF15147">
    <property type="entry name" value="DUF4578"/>
    <property type="match status" value="1"/>
</dbReference>
<gene>
    <name evidence="2" type="ORF">GDO86_012741</name>
</gene>
<sequence>MGNIGSSKLWPPPFGWNKKERHKDSKRKHSSRSLQKSPPVFPTYDTVTETPVYSVVNKSKQPHKKAEENLHYAEIEVIRHRQPRSSKQEPNIPTKPEATEYATINFPKEYNPVNGTLV</sequence>
<name>A0A8T2IWD1_9PIPI</name>
<evidence type="ECO:0000313" key="2">
    <source>
        <dbReference type="EMBL" id="KAG8434476.1"/>
    </source>
</evidence>
<proteinExistence type="predicted"/>
<feature type="region of interest" description="Disordered" evidence="1">
    <location>
        <begin position="1"/>
        <end position="45"/>
    </location>
</feature>
<dbReference type="PANTHER" id="PTHR37342">
    <property type="entry name" value="HYPOTHETICAL PROTEIN LOC689959"/>
    <property type="match status" value="1"/>
</dbReference>
<dbReference type="AlphaFoldDB" id="A0A8T2IWD1"/>
<comment type="caution">
    <text evidence="2">The sequence shown here is derived from an EMBL/GenBank/DDBJ whole genome shotgun (WGS) entry which is preliminary data.</text>
</comment>
<reference evidence="2" key="1">
    <citation type="thesis" date="2020" institute="ProQuest LLC" country="789 East Eisenhower Parkway, Ann Arbor, MI, USA">
        <title>Comparative Genomics and Chromosome Evolution.</title>
        <authorList>
            <person name="Mudd A.B."/>
        </authorList>
    </citation>
    <scope>NUCLEOTIDE SEQUENCE</scope>
    <source>
        <strain evidence="2">Female2</strain>
        <tissue evidence="2">Blood</tissue>
    </source>
</reference>
<dbReference type="GO" id="GO:0070062">
    <property type="term" value="C:extracellular exosome"/>
    <property type="evidence" value="ECO:0007669"/>
    <property type="project" value="TreeGrafter"/>
</dbReference>
<dbReference type="EMBL" id="JAACNH010000008">
    <property type="protein sequence ID" value="KAG8434476.1"/>
    <property type="molecule type" value="Genomic_DNA"/>
</dbReference>
<keyword evidence="3" id="KW-1185">Reference proteome</keyword>
<evidence type="ECO:0000256" key="1">
    <source>
        <dbReference type="SAM" id="MobiDB-lite"/>
    </source>
</evidence>